<dbReference type="RefSeq" id="WP_136727860.1">
    <property type="nucleotide sequence ID" value="NZ_SUMC01000044.1"/>
</dbReference>
<keyword evidence="2" id="KW-1185">Reference proteome</keyword>
<protein>
    <submittedName>
        <fullName evidence="1">Tat pathway signal sequence domain protein</fullName>
    </submittedName>
</protein>
<proteinExistence type="predicted"/>
<evidence type="ECO:0000313" key="2">
    <source>
        <dbReference type="Proteomes" id="UP000305778"/>
    </source>
</evidence>
<reference evidence="1 2" key="1">
    <citation type="submission" date="2019-04" db="EMBL/GenBank/DDBJ databases">
        <title>Streptomyces oryziradicis sp. nov., a novel actinomycete isolated from rhizosphere soil of rice (Oryza sativa L.).</title>
        <authorList>
            <person name="Li C."/>
        </authorList>
    </citation>
    <scope>NUCLEOTIDE SEQUENCE [LARGE SCALE GENOMIC DNA]</scope>
    <source>
        <strain evidence="1 2">NEAU-C40</strain>
    </source>
</reference>
<dbReference type="AlphaFoldDB" id="A0A4U0S9M8"/>
<organism evidence="1 2">
    <name type="scientific">Actinacidiphila oryziradicis</name>
    <dbReference type="NCBI Taxonomy" id="2571141"/>
    <lineage>
        <taxon>Bacteria</taxon>
        <taxon>Bacillati</taxon>
        <taxon>Actinomycetota</taxon>
        <taxon>Actinomycetes</taxon>
        <taxon>Kitasatosporales</taxon>
        <taxon>Streptomycetaceae</taxon>
        <taxon>Actinacidiphila</taxon>
    </lineage>
</organism>
<dbReference type="PROSITE" id="PS51318">
    <property type="entry name" value="TAT"/>
    <property type="match status" value="1"/>
</dbReference>
<dbReference type="OrthoDB" id="223410at2"/>
<name>A0A4U0S9M8_9ACTN</name>
<dbReference type="Pfam" id="PF15892">
    <property type="entry name" value="BNR_4"/>
    <property type="match status" value="1"/>
</dbReference>
<sequence>MSLSPNSPGSPNRRNLLRGAIGGAVAFAVGGAAAGRATAATGPSATQISTTVLDSTALYFVSYNGLVNNNAFQNGLVTTGGYQYAVWYAADRNATVARRALGGTTWSKVTVGHTLSTDDSHNVISAGISPSDGRLHLVMDSHSSGYFYVKSVAGLVSNPASHSWTAAQFGSVQTSLDGVALTSTFTYPQFIVSPAGRLQLSYRTGVSGNGQAALAEYDGSSWANLGNWTSATGTYTDTHGSSAARNLYLHGLDYGSDGTLHIFGTWRENAGAVMCNSGGLTNHDTVYVHSTDYGRTWKNSAGTSVGTTGSTLVSVTSTGLVVDSLNPDHALMNQESQAVDSGNLPHALISYVPGRFTQCVTDYVAGRTAYARPFHVWKDSAGTWHKTEVPVAMNSSQRSQLVLDAYDNAYVVMPYGRIVAASASSSWTDWTVLYDGTSTLNAFGEVVVDHSRVSIDGVLSFMYQETSSGTTTPSPLHVIDFQLPV</sequence>
<gene>
    <name evidence="1" type="ORF">FCI23_33590</name>
</gene>
<dbReference type="InterPro" id="IPR006311">
    <property type="entry name" value="TAT_signal"/>
</dbReference>
<comment type="caution">
    <text evidence="1">The sequence shown here is derived from an EMBL/GenBank/DDBJ whole genome shotgun (WGS) entry which is preliminary data.</text>
</comment>
<accession>A0A4U0S9M8</accession>
<dbReference type="EMBL" id="SUMC01000044">
    <property type="protein sequence ID" value="TKA04927.1"/>
    <property type="molecule type" value="Genomic_DNA"/>
</dbReference>
<dbReference type="Proteomes" id="UP000305778">
    <property type="component" value="Unassembled WGS sequence"/>
</dbReference>
<evidence type="ECO:0000313" key="1">
    <source>
        <dbReference type="EMBL" id="TKA04927.1"/>
    </source>
</evidence>
<dbReference type="CDD" id="cd15482">
    <property type="entry name" value="Sialidase_non-viral"/>
    <property type="match status" value="1"/>
</dbReference>